<dbReference type="HAMAP" id="MF_00836">
    <property type="entry name" value="PhnN"/>
    <property type="match status" value="1"/>
</dbReference>
<dbReference type="InterPro" id="IPR012699">
    <property type="entry name" value="PhnN"/>
</dbReference>
<comment type="caution">
    <text evidence="8">The sequence shown here is derived from an EMBL/GenBank/DDBJ whole genome shotgun (WGS) entry which is preliminary data.</text>
</comment>
<keyword evidence="4 6" id="KW-0547">Nucleotide-binding</keyword>
<comment type="catalytic activity">
    <reaction evidence="1 6">
        <text>alpha-D-ribose 1,5-bisphosphate + ATP = 5-phospho-alpha-D-ribose 1-diphosphate + ADP</text>
        <dbReference type="Rhea" id="RHEA:20109"/>
        <dbReference type="ChEBI" id="CHEBI:30616"/>
        <dbReference type="ChEBI" id="CHEBI:58017"/>
        <dbReference type="ChEBI" id="CHEBI:68688"/>
        <dbReference type="ChEBI" id="CHEBI:456216"/>
        <dbReference type="EC" id="2.7.4.23"/>
    </reaction>
</comment>
<dbReference type="EC" id="2.7.4.23" evidence="6"/>
<feature type="binding site" evidence="6">
    <location>
        <begin position="15"/>
        <end position="22"/>
    </location>
    <ligand>
        <name>ATP</name>
        <dbReference type="ChEBI" id="CHEBI:30616"/>
    </ligand>
</feature>
<evidence type="ECO:0000313" key="8">
    <source>
        <dbReference type="EMBL" id="GAA0604811.1"/>
    </source>
</evidence>
<dbReference type="NCBIfam" id="TIGR02322">
    <property type="entry name" value="phosphon_PhnN"/>
    <property type="match status" value="1"/>
</dbReference>
<accession>A0ABP3R795</accession>
<keyword evidence="3 6" id="KW-0808">Transferase</keyword>
<evidence type="ECO:0000256" key="5">
    <source>
        <dbReference type="ARBA" id="ARBA00022840"/>
    </source>
</evidence>
<comment type="similarity">
    <text evidence="6">Belongs to the ribose 1,5-bisphosphokinase family.</text>
</comment>
<sequence>MQNDNSQGCFIAVVGPSGAGKDTIMDAAREALKDDDRFHFARRIITRPQMAGTEDHDSLDEIAFAKAVADGAFALHWQAHGLNYALPRSIDDEIANGLIVIANVSRRVLDEIRLCYPCRSVVMITARADVLARRLAARGRETEQDIAARLAREVSFDNDAADVVKIDNSGDVALAIDAFLQHLRSVKA</sequence>
<organism evidence="8 9">
    <name type="scientific">Paenochrobactrum glaciei</name>
    <dbReference type="NCBI Taxonomy" id="486407"/>
    <lineage>
        <taxon>Bacteria</taxon>
        <taxon>Pseudomonadati</taxon>
        <taxon>Pseudomonadota</taxon>
        <taxon>Alphaproteobacteria</taxon>
        <taxon>Hyphomicrobiales</taxon>
        <taxon>Brucellaceae</taxon>
        <taxon>Paenochrobactrum</taxon>
    </lineage>
</organism>
<dbReference type="EMBL" id="BAAADE010000003">
    <property type="protein sequence ID" value="GAA0604811.1"/>
    <property type="molecule type" value="Genomic_DNA"/>
</dbReference>
<reference evidence="9" key="1">
    <citation type="journal article" date="2019" name="Int. J. Syst. Evol. Microbiol.">
        <title>The Global Catalogue of Microorganisms (GCM) 10K type strain sequencing project: providing services to taxonomists for standard genome sequencing and annotation.</title>
        <authorList>
            <consortium name="The Broad Institute Genomics Platform"/>
            <consortium name="The Broad Institute Genome Sequencing Center for Infectious Disease"/>
            <person name="Wu L."/>
            <person name="Ma J."/>
        </authorList>
    </citation>
    <scope>NUCLEOTIDE SEQUENCE [LARGE SCALE GENOMIC DNA]</scope>
    <source>
        <strain evidence="9">JCM 15115</strain>
    </source>
</reference>
<comment type="pathway">
    <text evidence="2 6">Metabolic intermediate biosynthesis; 5-phospho-alpha-D-ribose 1-diphosphate biosynthesis; 5-phospho-alpha-D-ribose 1-diphosphate from D-ribose 5-phosphate (route II): step 3/3.</text>
</comment>
<dbReference type="SUPFAM" id="SSF52540">
    <property type="entry name" value="P-loop containing nucleoside triphosphate hydrolases"/>
    <property type="match status" value="1"/>
</dbReference>
<dbReference type="Gene3D" id="3.40.50.300">
    <property type="entry name" value="P-loop containing nucleotide triphosphate hydrolases"/>
    <property type="match status" value="1"/>
</dbReference>
<dbReference type="InterPro" id="IPR027417">
    <property type="entry name" value="P-loop_NTPase"/>
</dbReference>
<dbReference type="Proteomes" id="UP001424441">
    <property type="component" value="Unassembled WGS sequence"/>
</dbReference>
<feature type="domain" description="Guanylate kinase/L-type calcium channel beta subunit" evidence="7">
    <location>
        <begin position="7"/>
        <end position="187"/>
    </location>
</feature>
<dbReference type="InterPro" id="IPR008145">
    <property type="entry name" value="GK/Ca_channel_bsu"/>
</dbReference>
<keyword evidence="5 6" id="KW-0067">ATP-binding</keyword>
<dbReference type="PANTHER" id="PTHR23117:SF8">
    <property type="entry name" value="RIBOSE 1,5-BISPHOSPHATE PHOSPHOKINASE PHNN"/>
    <property type="match status" value="1"/>
</dbReference>
<evidence type="ECO:0000313" key="9">
    <source>
        <dbReference type="Proteomes" id="UP001424441"/>
    </source>
</evidence>
<name>A0ABP3R795_9HYPH</name>
<gene>
    <name evidence="6 8" type="primary">phnN</name>
    <name evidence="8" type="ORF">GCM10008943_20480</name>
</gene>
<protein>
    <recommendedName>
        <fullName evidence="6">Ribose 1,5-bisphosphate phosphokinase PhnN</fullName>
        <ecNumber evidence="6">2.7.4.23</ecNumber>
    </recommendedName>
    <alternativeName>
        <fullName evidence="6">Ribose 1,5-bisphosphokinase</fullName>
    </alternativeName>
</protein>
<keyword evidence="9" id="KW-1185">Reference proteome</keyword>
<dbReference type="PANTHER" id="PTHR23117">
    <property type="entry name" value="GUANYLATE KINASE-RELATED"/>
    <property type="match status" value="1"/>
</dbReference>
<evidence type="ECO:0000259" key="7">
    <source>
        <dbReference type="SMART" id="SM00072"/>
    </source>
</evidence>
<dbReference type="SMART" id="SM00072">
    <property type="entry name" value="GuKc"/>
    <property type="match status" value="1"/>
</dbReference>
<evidence type="ECO:0000256" key="1">
    <source>
        <dbReference type="ARBA" id="ARBA00000373"/>
    </source>
</evidence>
<evidence type="ECO:0000256" key="6">
    <source>
        <dbReference type="HAMAP-Rule" id="MF_00836"/>
    </source>
</evidence>
<proteinExistence type="inferred from homology"/>
<evidence type="ECO:0000256" key="2">
    <source>
        <dbReference type="ARBA" id="ARBA00005069"/>
    </source>
</evidence>
<dbReference type="RefSeq" id="WP_343805143.1">
    <property type="nucleotide sequence ID" value="NZ_BAAADE010000003.1"/>
</dbReference>
<comment type="function">
    <text evidence="6">Catalyzes the phosphorylation of ribose 1,5-bisphosphate to 5-phospho-D-ribosyl alpha-1-diphosphate (PRPP).</text>
</comment>
<evidence type="ECO:0000256" key="4">
    <source>
        <dbReference type="ARBA" id="ARBA00022741"/>
    </source>
</evidence>
<evidence type="ECO:0000256" key="3">
    <source>
        <dbReference type="ARBA" id="ARBA00022679"/>
    </source>
</evidence>